<proteinExistence type="predicted"/>
<dbReference type="RefSeq" id="XP_022245277.1">
    <property type="nucleotide sequence ID" value="XM_022389569.1"/>
</dbReference>
<reference evidence="10" key="1">
    <citation type="submission" date="2025-08" db="UniProtKB">
        <authorList>
            <consortium name="RefSeq"/>
        </authorList>
    </citation>
    <scope>IDENTIFICATION</scope>
    <source>
        <tissue evidence="10">Muscle</tissue>
    </source>
</reference>
<evidence type="ECO:0000256" key="7">
    <source>
        <dbReference type="ARBA" id="ARBA00023136"/>
    </source>
</evidence>
<evidence type="ECO:0000313" key="10">
    <source>
        <dbReference type="RefSeq" id="XP_022245277.1"/>
    </source>
</evidence>
<keyword evidence="2" id="KW-0812">Transmembrane</keyword>
<keyword evidence="6" id="KW-1133">Transmembrane helix</keyword>
<evidence type="ECO:0000256" key="6">
    <source>
        <dbReference type="ARBA" id="ARBA00022989"/>
    </source>
</evidence>
<dbReference type="GeneID" id="106462337"/>
<keyword evidence="9" id="KW-1185">Reference proteome</keyword>
<dbReference type="Pfam" id="PF13695">
    <property type="entry name" value="Zn_ribbon_3CxxC"/>
    <property type="match status" value="1"/>
</dbReference>
<evidence type="ECO:0000259" key="8">
    <source>
        <dbReference type="SMART" id="SM01328"/>
    </source>
</evidence>
<dbReference type="PANTHER" id="PTHR14402:SF10">
    <property type="entry name" value="3CXXC-TYPE DOMAIN-CONTAINING PROTEIN"/>
    <property type="match status" value="1"/>
</dbReference>
<organism evidence="9 10">
    <name type="scientific">Limulus polyphemus</name>
    <name type="common">Atlantic horseshoe crab</name>
    <dbReference type="NCBI Taxonomy" id="6850"/>
    <lineage>
        <taxon>Eukaryota</taxon>
        <taxon>Metazoa</taxon>
        <taxon>Ecdysozoa</taxon>
        <taxon>Arthropoda</taxon>
        <taxon>Chelicerata</taxon>
        <taxon>Merostomata</taxon>
        <taxon>Xiphosura</taxon>
        <taxon>Limulidae</taxon>
        <taxon>Limulus</taxon>
    </lineage>
</organism>
<keyword evidence="4" id="KW-0863">Zinc-finger</keyword>
<evidence type="ECO:0000256" key="2">
    <source>
        <dbReference type="ARBA" id="ARBA00022692"/>
    </source>
</evidence>
<dbReference type="InterPro" id="IPR027377">
    <property type="entry name" value="ZAR1/RTP1-5-like_Znf-3CxxC"/>
</dbReference>
<name>A0ABM1SNS1_LIMPO</name>
<dbReference type="PANTHER" id="PTHR14402">
    <property type="entry name" value="RECEPTOR TRANSPORTING PROTEIN"/>
    <property type="match status" value="1"/>
</dbReference>
<evidence type="ECO:0000256" key="1">
    <source>
        <dbReference type="ARBA" id="ARBA00004167"/>
    </source>
</evidence>
<dbReference type="Proteomes" id="UP000694941">
    <property type="component" value="Unplaced"/>
</dbReference>
<dbReference type="SMART" id="SM01328">
    <property type="entry name" value="zf-3CxxC"/>
    <property type="match status" value="1"/>
</dbReference>
<evidence type="ECO:0000256" key="5">
    <source>
        <dbReference type="ARBA" id="ARBA00022833"/>
    </source>
</evidence>
<comment type="subcellular location">
    <subcellularLocation>
        <location evidence="1">Membrane</location>
        <topology evidence="1">Single-pass membrane protein</topology>
    </subcellularLocation>
</comment>
<protein>
    <submittedName>
        <fullName evidence="10">Receptor-transporting protein 3-like isoform X1</fullName>
    </submittedName>
</protein>
<dbReference type="InterPro" id="IPR026096">
    <property type="entry name" value="R-trans_p"/>
</dbReference>
<feature type="domain" description="3CxxC-type" evidence="8">
    <location>
        <begin position="116"/>
        <end position="226"/>
    </location>
</feature>
<accession>A0ABM1SNS1</accession>
<keyword evidence="3" id="KW-0479">Metal-binding</keyword>
<sequence length="232" mass="26992">MFICFDKDYTRFQRFETATTTYDTSAMVWCTSPLIPAVSSPTSPPSVYPVFGQSQFFTRTTVIPVATSPTWNQSFGMEQMWQMEFQRLFVQYLPHLWFLSPVEEKPIGSWGAFVDSAKVRFCCEKCGHGWTSMKGRVAFWFTLNPLTCEGLVVFKLFGQQCDRCNSERYEHAMWYPEEVIKVLANVYNRIGQVYYGFYQPPIHRSRRPGKPRTPHNSNLCQACKNSVCTERR</sequence>
<evidence type="ECO:0000256" key="3">
    <source>
        <dbReference type="ARBA" id="ARBA00022723"/>
    </source>
</evidence>
<evidence type="ECO:0000256" key="4">
    <source>
        <dbReference type="ARBA" id="ARBA00022771"/>
    </source>
</evidence>
<keyword evidence="5" id="KW-0862">Zinc</keyword>
<gene>
    <name evidence="10" type="primary">LOC106462337</name>
</gene>
<keyword evidence="7" id="KW-0472">Membrane</keyword>
<evidence type="ECO:0000313" key="9">
    <source>
        <dbReference type="Proteomes" id="UP000694941"/>
    </source>
</evidence>